<sequence>MSTSQTLEENAAAGSSEDNDGPPPRRRRRGRVLAIALVVLVAAGVGVVIADPFGTKTKDATIENGTPTATAKVTKGTLSARTLENGTLGYAGDYQVINKASGTVTKMPAVGQVIKQGKTLYRVDGEPVIMLYGGYVPVYRALSWGTEGADVKQLNAALVALKYATKDELDPDSDYFGRQTYNALLELQDDVGLEETGDLPLGQAVFMPAKEIRVTKVTGVAGAAAGGGASLMQASSTDREVTVELSASQQADVAAGDKVTITLPTDKTIDGVVSVVGKVATKGTTSPTIDVKIRPLKPKETGQLDQAPVQVSIITETVKDVLSVPVNSLLALAGGGYAVEVVEAGGKHRLIAVKPGLFDDAAGKVEVTGTGLKAGQSIVVPSS</sequence>
<feature type="region of interest" description="Disordered" evidence="3">
    <location>
        <begin position="1"/>
        <end position="27"/>
    </location>
</feature>
<dbReference type="Gene3D" id="2.40.420.20">
    <property type="match status" value="1"/>
</dbReference>
<name>E2D2G0_9BACT</name>
<evidence type="ECO:0000259" key="5">
    <source>
        <dbReference type="Pfam" id="PF01471"/>
    </source>
</evidence>
<dbReference type="InterPro" id="IPR036365">
    <property type="entry name" value="PGBD-like_sf"/>
</dbReference>
<dbReference type="PANTHER" id="PTHR32347:SF27">
    <property type="entry name" value="RND EFFLUX PUMP MEMBRANE FUSION PROTEIN BARREL-SANDWICH DOMAIN-CONTAINING PROTEIN"/>
    <property type="match status" value="1"/>
</dbReference>
<evidence type="ECO:0000256" key="4">
    <source>
        <dbReference type="SAM" id="Phobius"/>
    </source>
</evidence>
<keyword evidence="4" id="KW-1133">Transmembrane helix</keyword>
<dbReference type="Pfam" id="PF01471">
    <property type="entry name" value="PG_binding_1"/>
    <property type="match status" value="1"/>
</dbReference>
<proteinExistence type="predicted"/>
<dbReference type="Gene3D" id="1.10.101.10">
    <property type="entry name" value="PGBD-like superfamily/PGBD"/>
    <property type="match status" value="1"/>
</dbReference>
<dbReference type="PANTHER" id="PTHR32347">
    <property type="entry name" value="EFFLUX SYSTEM COMPONENT YKNX-RELATED"/>
    <property type="match status" value="1"/>
</dbReference>
<dbReference type="SUPFAM" id="SSF47090">
    <property type="entry name" value="PGBD-like"/>
    <property type="match status" value="1"/>
</dbReference>
<evidence type="ECO:0000256" key="3">
    <source>
        <dbReference type="SAM" id="MobiDB-lite"/>
    </source>
</evidence>
<evidence type="ECO:0000256" key="2">
    <source>
        <dbReference type="ARBA" id="ARBA00023054"/>
    </source>
</evidence>
<comment type="subcellular location">
    <subcellularLocation>
        <location evidence="1">Cell envelope</location>
    </subcellularLocation>
</comment>
<keyword evidence="2" id="KW-0175">Coiled coil</keyword>
<protein>
    <submittedName>
        <fullName evidence="6">Peptidoglycan binding protein</fullName>
    </submittedName>
</protein>
<keyword evidence="4" id="KW-0812">Transmembrane</keyword>
<organism evidence="6">
    <name type="scientific">uncultured soil bacterium</name>
    <dbReference type="NCBI Taxonomy" id="164851"/>
    <lineage>
        <taxon>Bacteria</taxon>
        <taxon>environmental samples</taxon>
    </lineage>
</organism>
<dbReference type="AlphaFoldDB" id="E2D2G0"/>
<keyword evidence="4" id="KW-0472">Membrane</keyword>
<dbReference type="GO" id="GO:0030313">
    <property type="term" value="C:cell envelope"/>
    <property type="evidence" value="ECO:0007669"/>
    <property type="project" value="UniProtKB-SubCell"/>
</dbReference>
<feature type="transmembrane region" description="Helical" evidence="4">
    <location>
        <begin position="32"/>
        <end position="50"/>
    </location>
</feature>
<evidence type="ECO:0000313" key="6">
    <source>
        <dbReference type="EMBL" id="ADK54824.1"/>
    </source>
</evidence>
<dbReference type="InterPro" id="IPR002477">
    <property type="entry name" value="Peptidoglycan-bd-like"/>
</dbReference>
<dbReference type="InterPro" id="IPR050465">
    <property type="entry name" value="UPF0194_transport"/>
</dbReference>
<evidence type="ECO:0000256" key="1">
    <source>
        <dbReference type="ARBA" id="ARBA00004196"/>
    </source>
</evidence>
<accession>E2D2G0</accession>
<feature type="domain" description="Peptidoglycan binding-like" evidence="5">
    <location>
        <begin position="148"/>
        <end position="198"/>
    </location>
</feature>
<dbReference type="InterPro" id="IPR036366">
    <property type="entry name" value="PGBDSf"/>
</dbReference>
<reference evidence="6" key="1">
    <citation type="journal article" date="2010" name="Biopolymers">
        <title>Cloning large natural product gene clusters from the environment: piecing environmental DNA gene clusters back together with TAR.</title>
        <authorList>
            <person name="Kim J.H."/>
            <person name="Feng Z."/>
            <person name="Bauer J.D."/>
            <person name="Kallifidas D."/>
            <person name="Calle P.Y."/>
            <person name="Brady S.F."/>
        </authorList>
    </citation>
    <scope>NUCLEOTIDE SEQUENCE</scope>
</reference>
<dbReference type="EMBL" id="GQ475282">
    <property type="protein sequence ID" value="ADK54824.1"/>
    <property type="molecule type" value="Genomic_DNA"/>
</dbReference>